<keyword evidence="3" id="KW-1185">Reference proteome</keyword>
<sequence length="55" mass="6240">MFWVHTEQANKHQTGTALHSTAKIQWSKQQDDKSTAYINLPKPVRNSNGSHINGH</sequence>
<dbReference type="AlphaFoldDB" id="A0A9Q0NHD7"/>
<dbReference type="EMBL" id="WJQU01000001">
    <property type="protein sequence ID" value="KAJ6650067.1"/>
    <property type="molecule type" value="Genomic_DNA"/>
</dbReference>
<evidence type="ECO:0000313" key="3">
    <source>
        <dbReference type="Proteomes" id="UP001151699"/>
    </source>
</evidence>
<reference evidence="2" key="1">
    <citation type="submission" date="2022-07" db="EMBL/GenBank/DDBJ databases">
        <authorList>
            <person name="Trinca V."/>
            <person name="Uliana J.V.C."/>
            <person name="Torres T.T."/>
            <person name="Ward R.J."/>
            <person name="Monesi N."/>
        </authorList>
    </citation>
    <scope>NUCLEOTIDE SEQUENCE</scope>
    <source>
        <strain evidence="2">HSMRA1968</strain>
        <tissue evidence="2">Whole embryos</tissue>
    </source>
</reference>
<proteinExistence type="predicted"/>
<feature type="compositionally biased region" description="Polar residues" evidence="1">
    <location>
        <begin position="11"/>
        <end position="28"/>
    </location>
</feature>
<protein>
    <submittedName>
        <fullName evidence="2">Uncharacterized protein</fullName>
    </submittedName>
</protein>
<evidence type="ECO:0000313" key="2">
    <source>
        <dbReference type="EMBL" id="KAJ6650067.1"/>
    </source>
</evidence>
<gene>
    <name evidence="2" type="ORF">Bhyg_05310</name>
</gene>
<dbReference type="Proteomes" id="UP001151699">
    <property type="component" value="Chromosome A"/>
</dbReference>
<comment type="caution">
    <text evidence="2">The sequence shown here is derived from an EMBL/GenBank/DDBJ whole genome shotgun (WGS) entry which is preliminary data.</text>
</comment>
<accession>A0A9Q0NHD7</accession>
<name>A0A9Q0NHD7_9DIPT</name>
<organism evidence="2 3">
    <name type="scientific">Pseudolycoriella hygida</name>
    <dbReference type="NCBI Taxonomy" id="35572"/>
    <lineage>
        <taxon>Eukaryota</taxon>
        <taxon>Metazoa</taxon>
        <taxon>Ecdysozoa</taxon>
        <taxon>Arthropoda</taxon>
        <taxon>Hexapoda</taxon>
        <taxon>Insecta</taxon>
        <taxon>Pterygota</taxon>
        <taxon>Neoptera</taxon>
        <taxon>Endopterygota</taxon>
        <taxon>Diptera</taxon>
        <taxon>Nematocera</taxon>
        <taxon>Sciaroidea</taxon>
        <taxon>Sciaridae</taxon>
        <taxon>Pseudolycoriella</taxon>
    </lineage>
</organism>
<feature type="region of interest" description="Disordered" evidence="1">
    <location>
        <begin position="1"/>
        <end position="32"/>
    </location>
</feature>
<evidence type="ECO:0000256" key="1">
    <source>
        <dbReference type="SAM" id="MobiDB-lite"/>
    </source>
</evidence>